<organism evidence="2 3">
    <name type="scientific">Corynebacterium testudinoris</name>
    <dbReference type="NCBI Taxonomy" id="136857"/>
    <lineage>
        <taxon>Bacteria</taxon>
        <taxon>Bacillati</taxon>
        <taxon>Actinomycetota</taxon>
        <taxon>Actinomycetes</taxon>
        <taxon>Mycobacteriales</taxon>
        <taxon>Corynebacteriaceae</taxon>
        <taxon>Corynebacterium</taxon>
    </lineage>
</organism>
<evidence type="ECO:0000313" key="3">
    <source>
        <dbReference type="Proteomes" id="UP000035540"/>
    </source>
</evidence>
<dbReference type="STRING" id="136857.CTEST_12610"/>
<proteinExistence type="predicted"/>
<dbReference type="InterPro" id="IPR045522">
    <property type="entry name" value="DUF6474"/>
</dbReference>
<keyword evidence="1" id="KW-0175">Coiled coil</keyword>
<dbReference type="Proteomes" id="UP000035540">
    <property type="component" value="Chromosome"/>
</dbReference>
<dbReference type="Pfam" id="PF20079">
    <property type="entry name" value="DUF6474"/>
    <property type="match status" value="1"/>
</dbReference>
<protein>
    <submittedName>
        <fullName evidence="2">Uncharacterized protein</fullName>
    </submittedName>
</protein>
<dbReference type="AlphaFoldDB" id="A0A0G3HD84"/>
<gene>
    <name evidence="2" type="ORF">CTEST_12610</name>
</gene>
<name>A0A0G3HD84_9CORY</name>
<evidence type="ECO:0000256" key="1">
    <source>
        <dbReference type="SAM" id="Coils"/>
    </source>
</evidence>
<reference evidence="3" key="2">
    <citation type="submission" date="2015-05" db="EMBL/GenBank/DDBJ databases">
        <title>Complete genome sequence of Corynebacterium testudinoris DSM 44614, recovered from necrotic lesions in the mouth of a tortoise.</title>
        <authorList>
            <person name="Ruckert C."/>
            <person name="Albersmeier A."/>
            <person name="Winkler A."/>
            <person name="Tauch A."/>
        </authorList>
    </citation>
    <scope>NUCLEOTIDE SEQUENCE [LARGE SCALE GENOMIC DNA]</scope>
    <source>
        <strain evidence="3">DSM 44614</strain>
    </source>
</reference>
<keyword evidence="3" id="KW-1185">Reference proteome</keyword>
<reference evidence="2 3" key="1">
    <citation type="journal article" date="2015" name="Genome Announc.">
        <title>Complete Genome Sequence of the Type Strain Corynebacterium testudinoris DSM 44614, Recovered from Necrotic Lesions in the Mouth of a Tortoise.</title>
        <authorList>
            <person name="Ruckert C."/>
            <person name="Kriete M."/>
            <person name="Jaenicke S."/>
            <person name="Winkler A."/>
            <person name="Tauch A."/>
        </authorList>
    </citation>
    <scope>NUCLEOTIDE SEQUENCE [LARGE SCALE GENOMIC DNA]</scope>
    <source>
        <strain evidence="2 3">DSM 44614</strain>
    </source>
</reference>
<accession>A0A0G3HD84</accession>
<dbReference type="KEGG" id="cted:CTEST_12610"/>
<dbReference type="RefSeq" id="WP_047254007.1">
    <property type="nucleotide sequence ID" value="NZ_CP011545.1"/>
</dbReference>
<sequence>MGIMKSIRKNRTKAKAEIKAAKARARQAVKEDAKLELRREKLLAKAEKDLLKREARGLKDRRKHERKMAENTLAQIKQGRINSANVRRWAGAARLALPLLLPLIYRAITAGREQVAEAKARKVGVSVDQLARFAGHGSELKARTHGVRQTLSEEQHSAGFVRDVKDRLDELDKAVDNAEFMTPEQRRRAHNTISRDIDAVTQEIQDRLRRP</sequence>
<feature type="coiled-coil region" evidence="1">
    <location>
        <begin position="4"/>
        <end position="61"/>
    </location>
</feature>
<dbReference type="EMBL" id="CP011545">
    <property type="protein sequence ID" value="AKK09928.1"/>
    <property type="molecule type" value="Genomic_DNA"/>
</dbReference>
<evidence type="ECO:0000313" key="2">
    <source>
        <dbReference type="EMBL" id="AKK09928.1"/>
    </source>
</evidence>
<dbReference type="OrthoDB" id="4424402at2"/>
<dbReference type="PATRIC" id="fig|136857.5.peg.2490"/>